<reference evidence="3 4" key="2">
    <citation type="submission" date="2024-07" db="EMBL/GenBank/DDBJ databases">
        <authorList>
            <person name="Akdeniz Z."/>
        </authorList>
    </citation>
    <scope>NUCLEOTIDE SEQUENCE [LARGE SCALE GENOMIC DNA]</scope>
</reference>
<feature type="coiled-coil region" evidence="1">
    <location>
        <begin position="200"/>
        <end position="302"/>
    </location>
</feature>
<reference evidence="2" key="1">
    <citation type="submission" date="2023-06" db="EMBL/GenBank/DDBJ databases">
        <authorList>
            <person name="Kurt Z."/>
        </authorList>
    </citation>
    <scope>NUCLEOTIDE SEQUENCE</scope>
</reference>
<sequence length="317" mass="37448">MQFEHALCALLNTRKDCILESLDQFLHGVKVGQKENHAQLLEMQNYLQNLQKHEHLQRQNLQKIYTDSSVDKREHLIQDKIDKLKNINIYKQQKLALNKERQQLIAIQLLKQKQMQAVSLIKSDSLQRLVQLKEKTRINSSLFGFAQSLLNEFVMPFVDQKITVIEQQKILMSSKQVNNSKKNELKDLVRVGTAKKFKLTSQLNQNQSELNIKNQELINQIQLFKKRTEADFEGLNLKCQKMKKRRIQIDEDVKSVIKEQIHDAQINLNEQIGRILEKEKELKLLEMEHRTKQIQMHKLQNNSQIRIDLKLLMQKSK</sequence>
<evidence type="ECO:0000313" key="4">
    <source>
        <dbReference type="Proteomes" id="UP001642409"/>
    </source>
</evidence>
<gene>
    <name evidence="2" type="ORF">HINF_LOCUS15136</name>
    <name evidence="3" type="ORF">HINF_LOCUS2049</name>
</gene>
<evidence type="ECO:0000256" key="1">
    <source>
        <dbReference type="SAM" id="Coils"/>
    </source>
</evidence>
<evidence type="ECO:0000313" key="3">
    <source>
        <dbReference type="EMBL" id="CAL5972726.1"/>
    </source>
</evidence>
<comment type="caution">
    <text evidence="2">The sequence shown here is derived from an EMBL/GenBank/DDBJ whole genome shotgun (WGS) entry which is preliminary data.</text>
</comment>
<dbReference type="EMBL" id="CATOUU010000380">
    <property type="protein sequence ID" value="CAI9927491.1"/>
    <property type="molecule type" value="Genomic_DNA"/>
</dbReference>
<evidence type="ECO:0000313" key="2">
    <source>
        <dbReference type="EMBL" id="CAI9927491.1"/>
    </source>
</evidence>
<name>A0AA86TSY4_9EUKA</name>
<keyword evidence="1" id="KW-0175">Coiled coil</keyword>
<proteinExistence type="predicted"/>
<keyword evidence="4" id="KW-1185">Reference proteome</keyword>
<dbReference type="Proteomes" id="UP001642409">
    <property type="component" value="Unassembled WGS sequence"/>
</dbReference>
<dbReference type="AlphaFoldDB" id="A0AA86TSY4"/>
<dbReference type="EMBL" id="CAXDID020000003">
    <property type="protein sequence ID" value="CAL5972726.1"/>
    <property type="molecule type" value="Genomic_DNA"/>
</dbReference>
<organism evidence="2">
    <name type="scientific">Hexamita inflata</name>
    <dbReference type="NCBI Taxonomy" id="28002"/>
    <lineage>
        <taxon>Eukaryota</taxon>
        <taxon>Metamonada</taxon>
        <taxon>Diplomonadida</taxon>
        <taxon>Hexamitidae</taxon>
        <taxon>Hexamitinae</taxon>
        <taxon>Hexamita</taxon>
    </lineage>
</organism>
<accession>A0AA86TSY4</accession>
<protein>
    <submittedName>
        <fullName evidence="3">Hypothetical_protein</fullName>
    </submittedName>
</protein>